<dbReference type="Proteomes" id="UP001221757">
    <property type="component" value="Unassembled WGS sequence"/>
</dbReference>
<organism evidence="3 4">
    <name type="scientific">Mycena rosella</name>
    <name type="common">Pink bonnet</name>
    <name type="synonym">Agaricus rosellus</name>
    <dbReference type="NCBI Taxonomy" id="1033263"/>
    <lineage>
        <taxon>Eukaryota</taxon>
        <taxon>Fungi</taxon>
        <taxon>Dikarya</taxon>
        <taxon>Basidiomycota</taxon>
        <taxon>Agaricomycotina</taxon>
        <taxon>Agaricomycetes</taxon>
        <taxon>Agaricomycetidae</taxon>
        <taxon>Agaricales</taxon>
        <taxon>Marasmiineae</taxon>
        <taxon>Mycenaceae</taxon>
        <taxon>Mycena</taxon>
    </lineage>
</organism>
<comment type="caution">
    <text evidence="3">The sequence shown here is derived from an EMBL/GenBank/DDBJ whole genome shotgun (WGS) entry which is preliminary data.</text>
</comment>
<evidence type="ECO:0000256" key="2">
    <source>
        <dbReference type="SAM" id="MobiDB-lite"/>
    </source>
</evidence>
<dbReference type="InterPro" id="IPR007736">
    <property type="entry name" value="Caleosin-related"/>
</dbReference>
<reference evidence="3" key="1">
    <citation type="submission" date="2023-03" db="EMBL/GenBank/DDBJ databases">
        <title>Massive genome expansion in bonnet fungi (Mycena s.s.) driven by repeated elements and novel gene families across ecological guilds.</title>
        <authorList>
            <consortium name="Lawrence Berkeley National Laboratory"/>
            <person name="Harder C.B."/>
            <person name="Miyauchi S."/>
            <person name="Viragh M."/>
            <person name="Kuo A."/>
            <person name="Thoen E."/>
            <person name="Andreopoulos B."/>
            <person name="Lu D."/>
            <person name="Skrede I."/>
            <person name="Drula E."/>
            <person name="Henrissat B."/>
            <person name="Morin E."/>
            <person name="Kohler A."/>
            <person name="Barry K."/>
            <person name="LaButti K."/>
            <person name="Morin E."/>
            <person name="Salamov A."/>
            <person name="Lipzen A."/>
            <person name="Mereny Z."/>
            <person name="Hegedus B."/>
            <person name="Baldrian P."/>
            <person name="Stursova M."/>
            <person name="Weitz H."/>
            <person name="Taylor A."/>
            <person name="Grigoriev I.V."/>
            <person name="Nagy L.G."/>
            <person name="Martin F."/>
            <person name="Kauserud H."/>
        </authorList>
    </citation>
    <scope>NUCLEOTIDE SEQUENCE</scope>
    <source>
        <strain evidence="3">CBHHK067</strain>
    </source>
</reference>
<sequence length="422" mass="44407">MSNFLKSTTDFVGNTANQGLNGIQEGGKFVANSAQQGASGVGKGLNTGFNTASGAFAPGKDKKEEDAQLKSTSDGTPDAPTQQSPASPEAEAKHRQSVFGTIGGGISSGFQGAGDFVATGATAAGGALQSGAGLIGDVTKSGLHIGETVARTGLDMTGSVVVGTVGLAGTAVGGVVNLAAETSGAVFEPVVAGLRSIEGLQGLADNLEKINGLPMAAIKQVSSLTFKAMNMSGKTPTFFDTDADGVVRFDDTVKGLIVLGLEEKNARYAAYALHGAFSYSTSDSWIPARDTSLPINVSRLNNTRWGKNWGSFDRIEWCSDLDIETFFETADKETGTIEKWRKTLTQGRQGFGALLLIFEWGTTWPFWMPPMPATEIPFQDDIGKVIRTVVLPTIFKNWQRAHGIEPNEKSEPKTGDLDKPSK</sequence>
<name>A0AAD7DTE5_MYCRO</name>
<evidence type="ECO:0000313" key="4">
    <source>
        <dbReference type="Proteomes" id="UP001221757"/>
    </source>
</evidence>
<dbReference type="AlphaFoldDB" id="A0AAD7DTE5"/>
<gene>
    <name evidence="3" type="ORF">B0H17DRAFT_306718</name>
</gene>
<proteinExistence type="inferred from homology"/>
<feature type="compositionally biased region" description="Polar residues" evidence="2">
    <location>
        <begin position="69"/>
        <end position="86"/>
    </location>
</feature>
<evidence type="ECO:0000256" key="1">
    <source>
        <dbReference type="ARBA" id="ARBA00006765"/>
    </source>
</evidence>
<evidence type="ECO:0000313" key="3">
    <source>
        <dbReference type="EMBL" id="KAJ7699300.1"/>
    </source>
</evidence>
<protein>
    <submittedName>
        <fullName evidence="3">Uncharacterized protein</fullName>
    </submittedName>
</protein>
<dbReference type="Pfam" id="PF05042">
    <property type="entry name" value="Caleosin"/>
    <property type="match status" value="1"/>
</dbReference>
<feature type="compositionally biased region" description="Basic and acidic residues" evidence="2">
    <location>
        <begin position="59"/>
        <end position="68"/>
    </location>
</feature>
<keyword evidence="4" id="KW-1185">Reference proteome</keyword>
<dbReference type="EMBL" id="JARKIE010000023">
    <property type="protein sequence ID" value="KAJ7699300.1"/>
    <property type="molecule type" value="Genomic_DNA"/>
</dbReference>
<comment type="similarity">
    <text evidence="1">Belongs to the caleosin family.</text>
</comment>
<feature type="region of interest" description="Disordered" evidence="2">
    <location>
        <begin position="35"/>
        <end position="95"/>
    </location>
</feature>
<feature type="region of interest" description="Disordered" evidence="2">
    <location>
        <begin position="402"/>
        <end position="422"/>
    </location>
</feature>
<accession>A0AAD7DTE5</accession>